<dbReference type="EMBL" id="JAHCLR010000012">
    <property type="protein sequence ID" value="MBS9533542.1"/>
    <property type="molecule type" value="Genomic_DNA"/>
</dbReference>
<sequence>MTRPRADTTLAGDPVKLLAVILAGVPHLPGAACRDHVAVFDAAADGDRQAAQEAIKVCQSCPVREQCAQWAASAYPHRRPGGVIAGHYTPTNRPRKDNTA</sequence>
<dbReference type="PROSITE" id="PS51674">
    <property type="entry name" value="4FE4S_WBL"/>
    <property type="match status" value="1"/>
</dbReference>
<organism evidence="3 4">
    <name type="scientific">Mycolicibacter acidiphilus</name>
    <dbReference type="NCBI Taxonomy" id="2835306"/>
    <lineage>
        <taxon>Bacteria</taxon>
        <taxon>Bacillati</taxon>
        <taxon>Actinomycetota</taxon>
        <taxon>Actinomycetes</taxon>
        <taxon>Mycobacteriales</taxon>
        <taxon>Mycobacteriaceae</taxon>
        <taxon>Mycolicibacter</taxon>
    </lineage>
</organism>
<comment type="caution">
    <text evidence="3">The sequence shown here is derived from an EMBL/GenBank/DDBJ whole genome shotgun (WGS) entry which is preliminary data.</text>
</comment>
<feature type="region of interest" description="Disordered" evidence="1">
    <location>
        <begin position="81"/>
        <end position="100"/>
    </location>
</feature>
<gene>
    <name evidence="3" type="ORF">KIH27_08065</name>
</gene>
<protein>
    <submittedName>
        <fullName evidence="3">WhiB family transcriptional regulator</fullName>
    </submittedName>
</protein>
<accession>A0ABS5RGW7</accession>
<feature type="domain" description="4Fe-4S Wbl-type" evidence="2">
    <location>
        <begin position="32"/>
        <end position="94"/>
    </location>
</feature>
<evidence type="ECO:0000313" key="4">
    <source>
        <dbReference type="Proteomes" id="UP001519535"/>
    </source>
</evidence>
<proteinExistence type="predicted"/>
<reference evidence="3 4" key="1">
    <citation type="submission" date="2021-05" db="EMBL/GenBank/DDBJ databases">
        <title>Mycobacterium acidophilum sp. nov., an extremely acid-tolerant member of the genus Mycobacterium.</title>
        <authorList>
            <person name="Xia J."/>
        </authorList>
    </citation>
    <scope>NUCLEOTIDE SEQUENCE [LARGE SCALE GENOMIC DNA]</scope>
    <source>
        <strain evidence="3 4">M1</strain>
    </source>
</reference>
<evidence type="ECO:0000256" key="1">
    <source>
        <dbReference type="SAM" id="MobiDB-lite"/>
    </source>
</evidence>
<keyword evidence="4" id="KW-1185">Reference proteome</keyword>
<name>A0ABS5RGW7_9MYCO</name>
<evidence type="ECO:0000313" key="3">
    <source>
        <dbReference type="EMBL" id="MBS9533542.1"/>
    </source>
</evidence>
<dbReference type="Proteomes" id="UP001519535">
    <property type="component" value="Unassembled WGS sequence"/>
</dbReference>
<evidence type="ECO:0000259" key="2">
    <source>
        <dbReference type="PROSITE" id="PS51674"/>
    </source>
</evidence>
<dbReference type="InterPro" id="IPR034768">
    <property type="entry name" value="4FE4S_WBL"/>
</dbReference>
<dbReference type="Pfam" id="PF02467">
    <property type="entry name" value="Whib"/>
    <property type="match status" value="1"/>
</dbReference>